<dbReference type="SUPFAM" id="SSF82829">
    <property type="entry name" value="MesJ substrate recognition domain-like"/>
    <property type="match status" value="1"/>
</dbReference>
<keyword evidence="5 8" id="KW-0547">Nucleotide-binding</keyword>
<evidence type="ECO:0000256" key="7">
    <source>
        <dbReference type="ARBA" id="ARBA00048539"/>
    </source>
</evidence>
<dbReference type="RefSeq" id="WP_263712285.1">
    <property type="nucleotide sequence ID" value="NZ_JAOWKX010000004.1"/>
</dbReference>
<comment type="function">
    <text evidence="8">Ligates lysine onto the cytidine present at position 34 of the AUA codon-specific tRNA(Ile) that contains the anticodon CAU, in an ATP-dependent manner. Cytidine is converted to lysidine, thus changing the amino acid specificity of the tRNA from methionine to isoleucine.</text>
</comment>
<comment type="similarity">
    <text evidence="8">Belongs to the tRNA(Ile)-lysidine synthase family.</text>
</comment>
<dbReference type="InterPro" id="IPR012796">
    <property type="entry name" value="Lysidine-tRNA-synth_C"/>
</dbReference>
<name>A0ABT3A8K6_9ALTE</name>
<comment type="domain">
    <text evidence="8">The N-terminal region contains the highly conserved SGGXDS motif, predicted to be a P-loop motif involved in ATP binding.</text>
</comment>
<dbReference type="InterPro" id="IPR012094">
    <property type="entry name" value="tRNA_Ile_lys_synt"/>
</dbReference>
<keyword evidence="3 8" id="KW-0436">Ligase</keyword>
<dbReference type="EC" id="6.3.4.19" evidence="8"/>
<dbReference type="InterPro" id="IPR012795">
    <property type="entry name" value="tRNA_Ile_lys_synt_N"/>
</dbReference>
<keyword evidence="4 8" id="KW-0819">tRNA processing</keyword>
<dbReference type="InterPro" id="IPR011063">
    <property type="entry name" value="TilS/TtcA_N"/>
</dbReference>
<keyword evidence="11" id="KW-1185">Reference proteome</keyword>
<dbReference type="SUPFAM" id="SSF56037">
    <property type="entry name" value="PheT/TilS domain"/>
    <property type="match status" value="1"/>
</dbReference>
<dbReference type="InterPro" id="IPR014729">
    <property type="entry name" value="Rossmann-like_a/b/a_fold"/>
</dbReference>
<sequence length="460" mass="52025">MKLLEHLYSQLSALDNVKTFVIAYSGGLDSQVLLHATCLLKSRLKQSDPHLAFKAIHVHHGLSQYADEWLAFCQAQCEARDIAFIGKRVTVADVNKVGVEAAARQARYDAIIQACDTGSVVLTAHHAQDQLETILLQLKRGRGPKGLSGIAKQRQLSSEISVCRPLLDYDRQELEAFAEEHELTWIEDDSNTDERFDRNFLRHQIIPLMQERWPSICKTAQRSAEQCADNVMLLDEVVQTKLLDIVNESGGLSLTALATESHAWQKQLVRGWLQKRDMAMPSDAQLNQLLNLMQAKDDAEPLVVVGNYHVRRFHSHLYAFAPEDMSLHPINTIPNTVCDWRLQEHDSVENSYWTLSACALPERLETAHNYVCLAPPVCSIITGQQEAVTLTLPEGTVLSFGHLTARFKPENAQMSKPLKQWLKLWKVAPWVRKHIPLLMYGNEIQAVLLKDRVVVKNLLQ</sequence>
<dbReference type="HAMAP" id="MF_01161">
    <property type="entry name" value="tRNA_Ile_lys_synt"/>
    <property type="match status" value="1"/>
</dbReference>
<evidence type="ECO:0000256" key="8">
    <source>
        <dbReference type="HAMAP-Rule" id="MF_01161"/>
    </source>
</evidence>
<evidence type="ECO:0000256" key="2">
    <source>
        <dbReference type="ARBA" id="ARBA00022490"/>
    </source>
</evidence>
<dbReference type="Pfam" id="PF09179">
    <property type="entry name" value="TilS"/>
    <property type="match status" value="1"/>
</dbReference>
<dbReference type="EMBL" id="JAOWKX010000004">
    <property type="protein sequence ID" value="MCV2885006.1"/>
    <property type="molecule type" value="Genomic_DNA"/>
</dbReference>
<dbReference type="PANTHER" id="PTHR43033">
    <property type="entry name" value="TRNA(ILE)-LYSIDINE SYNTHASE-RELATED"/>
    <property type="match status" value="1"/>
</dbReference>
<comment type="subcellular location">
    <subcellularLocation>
        <location evidence="1 8">Cytoplasm</location>
    </subcellularLocation>
</comment>
<evidence type="ECO:0000256" key="5">
    <source>
        <dbReference type="ARBA" id="ARBA00022741"/>
    </source>
</evidence>
<evidence type="ECO:0000256" key="3">
    <source>
        <dbReference type="ARBA" id="ARBA00022598"/>
    </source>
</evidence>
<feature type="domain" description="Lysidine-tRNA(Ile) synthetase C-terminal" evidence="9">
    <location>
        <begin position="396"/>
        <end position="456"/>
    </location>
</feature>
<evidence type="ECO:0000313" key="11">
    <source>
        <dbReference type="Proteomes" id="UP001652504"/>
    </source>
</evidence>
<dbReference type="Pfam" id="PF11734">
    <property type="entry name" value="TilS_C"/>
    <property type="match status" value="1"/>
</dbReference>
<dbReference type="InterPro" id="IPR015262">
    <property type="entry name" value="tRNA_Ile_lys_synt_subst-bd"/>
</dbReference>
<keyword evidence="2 8" id="KW-0963">Cytoplasm</keyword>
<organism evidence="10 11">
    <name type="scientific">Fluctibacter corallii</name>
    <dbReference type="NCBI Taxonomy" id="2984329"/>
    <lineage>
        <taxon>Bacteria</taxon>
        <taxon>Pseudomonadati</taxon>
        <taxon>Pseudomonadota</taxon>
        <taxon>Gammaproteobacteria</taxon>
        <taxon>Alteromonadales</taxon>
        <taxon>Alteromonadaceae</taxon>
        <taxon>Fluctibacter</taxon>
    </lineage>
</organism>
<evidence type="ECO:0000256" key="1">
    <source>
        <dbReference type="ARBA" id="ARBA00004496"/>
    </source>
</evidence>
<dbReference type="Pfam" id="PF01171">
    <property type="entry name" value="ATP_bind_3"/>
    <property type="match status" value="1"/>
</dbReference>
<proteinExistence type="inferred from homology"/>
<dbReference type="CDD" id="cd01992">
    <property type="entry name" value="TilS_N"/>
    <property type="match status" value="1"/>
</dbReference>
<gene>
    <name evidence="8 10" type="primary">tilS</name>
    <name evidence="10" type="ORF">OE749_09885</name>
</gene>
<evidence type="ECO:0000313" key="10">
    <source>
        <dbReference type="EMBL" id="MCV2885006.1"/>
    </source>
</evidence>
<dbReference type="Gene3D" id="1.20.59.20">
    <property type="match status" value="1"/>
</dbReference>
<reference evidence="10 11" key="1">
    <citation type="submission" date="2022-10" db="EMBL/GenBank/DDBJ databases">
        <title>Aestuariibacter sp. AA17 isolated from Montipora capitata coral fragment.</title>
        <authorList>
            <person name="Emsley S.A."/>
            <person name="Pfannmuller K.M."/>
            <person name="Loughran R.M."/>
            <person name="Shlafstein M."/>
            <person name="Papke E."/>
            <person name="Saw J.H."/>
            <person name="Ushijima B."/>
            <person name="Videau P."/>
        </authorList>
    </citation>
    <scope>NUCLEOTIDE SEQUENCE [LARGE SCALE GENOMIC DNA]</scope>
    <source>
        <strain evidence="10 11">AA17</strain>
    </source>
</reference>
<feature type="binding site" evidence="8">
    <location>
        <begin position="25"/>
        <end position="30"/>
    </location>
    <ligand>
        <name>ATP</name>
        <dbReference type="ChEBI" id="CHEBI:30616"/>
    </ligand>
</feature>
<dbReference type="PANTHER" id="PTHR43033:SF1">
    <property type="entry name" value="TRNA(ILE)-LYSIDINE SYNTHASE-RELATED"/>
    <property type="match status" value="1"/>
</dbReference>
<keyword evidence="6 8" id="KW-0067">ATP-binding</keyword>
<evidence type="ECO:0000259" key="9">
    <source>
        <dbReference type="SMART" id="SM00977"/>
    </source>
</evidence>
<dbReference type="SUPFAM" id="SSF52402">
    <property type="entry name" value="Adenine nucleotide alpha hydrolases-like"/>
    <property type="match status" value="1"/>
</dbReference>
<dbReference type="Gene3D" id="3.40.50.620">
    <property type="entry name" value="HUPs"/>
    <property type="match status" value="1"/>
</dbReference>
<evidence type="ECO:0000256" key="6">
    <source>
        <dbReference type="ARBA" id="ARBA00022840"/>
    </source>
</evidence>
<comment type="catalytic activity">
    <reaction evidence="7 8">
        <text>cytidine(34) in tRNA(Ile2) + L-lysine + ATP = lysidine(34) in tRNA(Ile2) + AMP + diphosphate + H(+)</text>
        <dbReference type="Rhea" id="RHEA:43744"/>
        <dbReference type="Rhea" id="RHEA-COMP:10625"/>
        <dbReference type="Rhea" id="RHEA-COMP:10670"/>
        <dbReference type="ChEBI" id="CHEBI:15378"/>
        <dbReference type="ChEBI" id="CHEBI:30616"/>
        <dbReference type="ChEBI" id="CHEBI:32551"/>
        <dbReference type="ChEBI" id="CHEBI:33019"/>
        <dbReference type="ChEBI" id="CHEBI:82748"/>
        <dbReference type="ChEBI" id="CHEBI:83665"/>
        <dbReference type="ChEBI" id="CHEBI:456215"/>
        <dbReference type="EC" id="6.3.4.19"/>
    </reaction>
</comment>
<comment type="caution">
    <text evidence="10">The sequence shown here is derived from an EMBL/GenBank/DDBJ whole genome shotgun (WGS) entry which is preliminary data.</text>
</comment>
<dbReference type="Proteomes" id="UP001652504">
    <property type="component" value="Unassembled WGS sequence"/>
</dbReference>
<protein>
    <recommendedName>
        <fullName evidence="8">tRNA(Ile)-lysidine synthase</fullName>
        <ecNumber evidence="8">6.3.4.19</ecNumber>
    </recommendedName>
    <alternativeName>
        <fullName evidence="8">tRNA(Ile)-2-lysyl-cytidine synthase</fullName>
    </alternativeName>
    <alternativeName>
        <fullName evidence="8">tRNA(Ile)-lysidine synthetase</fullName>
    </alternativeName>
</protein>
<dbReference type="NCBIfam" id="TIGR02432">
    <property type="entry name" value="lysidine_TilS_N"/>
    <property type="match status" value="1"/>
</dbReference>
<evidence type="ECO:0000256" key="4">
    <source>
        <dbReference type="ARBA" id="ARBA00022694"/>
    </source>
</evidence>
<accession>A0ABT3A8K6</accession>
<dbReference type="GO" id="GO:0032267">
    <property type="term" value="F:tRNA(Ile)-lysidine synthase activity"/>
    <property type="evidence" value="ECO:0007669"/>
    <property type="project" value="UniProtKB-EC"/>
</dbReference>
<dbReference type="SMART" id="SM00977">
    <property type="entry name" value="TilS_C"/>
    <property type="match status" value="1"/>
</dbReference>